<evidence type="ECO:0000313" key="3">
    <source>
        <dbReference type="EMBL" id="KAK1406520.1"/>
    </source>
</evidence>
<feature type="transmembrane region" description="Helical" evidence="1">
    <location>
        <begin position="389"/>
        <end position="411"/>
    </location>
</feature>
<organism evidence="3 4">
    <name type="scientific">Tagetes erecta</name>
    <name type="common">African marigold</name>
    <dbReference type="NCBI Taxonomy" id="13708"/>
    <lineage>
        <taxon>Eukaryota</taxon>
        <taxon>Viridiplantae</taxon>
        <taxon>Streptophyta</taxon>
        <taxon>Embryophyta</taxon>
        <taxon>Tracheophyta</taxon>
        <taxon>Spermatophyta</taxon>
        <taxon>Magnoliopsida</taxon>
        <taxon>eudicotyledons</taxon>
        <taxon>Gunneridae</taxon>
        <taxon>Pentapetalae</taxon>
        <taxon>asterids</taxon>
        <taxon>campanulids</taxon>
        <taxon>Asterales</taxon>
        <taxon>Asteraceae</taxon>
        <taxon>Asteroideae</taxon>
        <taxon>Heliantheae alliance</taxon>
        <taxon>Tageteae</taxon>
        <taxon>Tagetes</taxon>
    </lineage>
</organism>
<dbReference type="InterPro" id="IPR036770">
    <property type="entry name" value="Ankyrin_rpt-contain_sf"/>
</dbReference>
<dbReference type="EMBL" id="JAUHHV010000012">
    <property type="protein sequence ID" value="KAK1406520.1"/>
    <property type="molecule type" value="Genomic_DNA"/>
</dbReference>
<feature type="transmembrane region" description="Helical" evidence="1">
    <location>
        <begin position="298"/>
        <end position="321"/>
    </location>
</feature>
<dbReference type="InterPro" id="IPR026961">
    <property type="entry name" value="PGG_dom"/>
</dbReference>
<keyword evidence="1" id="KW-0472">Membrane</keyword>
<feature type="transmembrane region" description="Helical" evidence="1">
    <location>
        <begin position="417"/>
        <end position="436"/>
    </location>
</feature>
<dbReference type="SUPFAM" id="SSF48403">
    <property type="entry name" value="Ankyrin repeat"/>
    <property type="match status" value="1"/>
</dbReference>
<sequence length="469" mass="54150">MIRQDSTTVSQWAIAMQLKNLISDHVDRMEKMLAEPKKCYFKASMPTSYEQLHNLISERLLHLHAETKRIIDANKPDFQVLGLQNQILKHIANVHEKSQKIFKNNNIGTEEKVSQLRNIIKVNIEKLKEDNQNTVIELEHARPTYSSRVLFIAAELGNTRFLVELIRLYPDLIWKVNDDNQTIFHIAVKHRHEGIYSLLYEIGAMKDLITPLKDPQLNNMLHLVGKIAKQKRLDDVSGFALQMQKELLWFEEVKNMIPPSYREKVNKDGLTPHELFTKEHKDLLTQGEKWIKGTASQCMVVSALIATIVFGAAFTVPGGYNQTSDDKNGQHNGIPVFHSKAYFWVFVVADAISLSLSCASLLIFLSILTSRYAERDFKEKIPNKLISGLLALFFSIMTMMVAFGVSFFVLYHKGLKWMPITICVFAALPVLLYIWLQYRLFFDVIRSTYLSKRLFKPKKHFLYYENPKA</sequence>
<dbReference type="GO" id="GO:0016020">
    <property type="term" value="C:membrane"/>
    <property type="evidence" value="ECO:0007669"/>
    <property type="project" value="TreeGrafter"/>
</dbReference>
<keyword evidence="1" id="KW-0812">Transmembrane</keyword>
<dbReference type="Gene3D" id="1.25.40.20">
    <property type="entry name" value="Ankyrin repeat-containing domain"/>
    <property type="match status" value="1"/>
</dbReference>
<name>A0AAD8JL52_TARER</name>
<dbReference type="AlphaFoldDB" id="A0AAD8JL52"/>
<comment type="caution">
    <text evidence="3">The sequence shown here is derived from an EMBL/GenBank/DDBJ whole genome shotgun (WGS) entry which is preliminary data.</text>
</comment>
<dbReference type="PANTHER" id="PTHR24177">
    <property type="entry name" value="CASKIN"/>
    <property type="match status" value="1"/>
</dbReference>
<keyword evidence="4" id="KW-1185">Reference proteome</keyword>
<dbReference type="PANTHER" id="PTHR24177:SF472">
    <property type="entry name" value="PGG DOMAIN-CONTAINING PROTEIN"/>
    <property type="match status" value="1"/>
</dbReference>
<proteinExistence type="predicted"/>
<gene>
    <name evidence="3" type="ORF">QVD17_41916</name>
</gene>
<feature type="domain" description="PGG" evidence="2">
    <location>
        <begin position="289"/>
        <end position="409"/>
    </location>
</feature>
<dbReference type="Pfam" id="PF13962">
    <property type="entry name" value="PGG"/>
    <property type="match status" value="1"/>
</dbReference>
<accession>A0AAD8JL52</accession>
<evidence type="ECO:0000259" key="2">
    <source>
        <dbReference type="Pfam" id="PF13962"/>
    </source>
</evidence>
<dbReference type="Proteomes" id="UP001229421">
    <property type="component" value="Unassembled WGS sequence"/>
</dbReference>
<feature type="transmembrane region" description="Helical" evidence="1">
    <location>
        <begin position="341"/>
        <end position="368"/>
    </location>
</feature>
<reference evidence="3" key="1">
    <citation type="journal article" date="2023" name="bioRxiv">
        <title>Improved chromosome-level genome assembly for marigold (Tagetes erecta).</title>
        <authorList>
            <person name="Jiang F."/>
            <person name="Yuan L."/>
            <person name="Wang S."/>
            <person name="Wang H."/>
            <person name="Xu D."/>
            <person name="Wang A."/>
            <person name="Fan W."/>
        </authorList>
    </citation>
    <scope>NUCLEOTIDE SEQUENCE</scope>
    <source>
        <strain evidence="3">WSJ</strain>
        <tissue evidence="3">Leaf</tissue>
    </source>
</reference>
<evidence type="ECO:0000256" key="1">
    <source>
        <dbReference type="SAM" id="Phobius"/>
    </source>
</evidence>
<keyword evidence="1" id="KW-1133">Transmembrane helix</keyword>
<evidence type="ECO:0000313" key="4">
    <source>
        <dbReference type="Proteomes" id="UP001229421"/>
    </source>
</evidence>
<protein>
    <recommendedName>
        <fullName evidence="2">PGG domain-containing protein</fullName>
    </recommendedName>
</protein>